<dbReference type="PROSITE" id="PS51063">
    <property type="entry name" value="HTH_CRP_2"/>
    <property type="match status" value="1"/>
</dbReference>
<comment type="caution">
    <text evidence="6">The sequence shown here is derived from an EMBL/GenBank/DDBJ whole genome shotgun (WGS) entry which is preliminary data.</text>
</comment>
<accession>A0A547QA20</accession>
<keyword evidence="2" id="KW-0238">DNA-binding</keyword>
<dbReference type="Pfam" id="PF13545">
    <property type="entry name" value="HTH_Crp_2"/>
    <property type="match status" value="1"/>
</dbReference>
<dbReference type="Pfam" id="PF00027">
    <property type="entry name" value="cNMP_binding"/>
    <property type="match status" value="1"/>
</dbReference>
<dbReference type="OrthoDB" id="190787at2"/>
<dbReference type="SMART" id="SM00100">
    <property type="entry name" value="cNMP"/>
    <property type="match status" value="1"/>
</dbReference>
<gene>
    <name evidence="6" type="ORF">FEV53_01415</name>
</gene>
<dbReference type="CDD" id="cd00038">
    <property type="entry name" value="CAP_ED"/>
    <property type="match status" value="1"/>
</dbReference>
<keyword evidence="1" id="KW-0805">Transcription regulation</keyword>
<dbReference type="GO" id="GO:0003700">
    <property type="term" value="F:DNA-binding transcription factor activity"/>
    <property type="evidence" value="ECO:0007669"/>
    <property type="project" value="TreeGrafter"/>
</dbReference>
<dbReference type="InterPro" id="IPR000595">
    <property type="entry name" value="cNMP-bd_dom"/>
</dbReference>
<dbReference type="InterPro" id="IPR036388">
    <property type="entry name" value="WH-like_DNA-bd_sf"/>
</dbReference>
<feature type="domain" description="Cyclic nucleotide-binding" evidence="4">
    <location>
        <begin position="16"/>
        <end position="119"/>
    </location>
</feature>
<evidence type="ECO:0000259" key="5">
    <source>
        <dbReference type="PROSITE" id="PS51063"/>
    </source>
</evidence>
<dbReference type="InterPro" id="IPR012318">
    <property type="entry name" value="HTH_CRP"/>
</dbReference>
<evidence type="ECO:0000259" key="4">
    <source>
        <dbReference type="PROSITE" id="PS50042"/>
    </source>
</evidence>
<protein>
    <submittedName>
        <fullName evidence="6">Crp/Fnr family transcriptional regulator</fullName>
    </submittedName>
</protein>
<evidence type="ECO:0000313" key="7">
    <source>
        <dbReference type="Proteomes" id="UP000318590"/>
    </source>
</evidence>
<feature type="domain" description="HTH crp-type" evidence="5">
    <location>
        <begin position="150"/>
        <end position="218"/>
    </location>
</feature>
<dbReference type="PROSITE" id="PS50042">
    <property type="entry name" value="CNMP_BINDING_3"/>
    <property type="match status" value="1"/>
</dbReference>
<proteinExistence type="predicted"/>
<dbReference type="GO" id="GO:0003677">
    <property type="term" value="F:DNA binding"/>
    <property type="evidence" value="ECO:0007669"/>
    <property type="project" value="UniProtKB-KW"/>
</dbReference>
<dbReference type="SUPFAM" id="SSF46785">
    <property type="entry name" value="Winged helix' DNA-binding domain"/>
    <property type="match status" value="1"/>
</dbReference>
<dbReference type="PANTHER" id="PTHR24567">
    <property type="entry name" value="CRP FAMILY TRANSCRIPTIONAL REGULATORY PROTEIN"/>
    <property type="match status" value="1"/>
</dbReference>
<keyword evidence="7" id="KW-1185">Reference proteome</keyword>
<sequence>MLLTPDQRRIASSSMLLSNCPETAVDQLLFHASATHYHRGQLLFDHGDPASSVHIVLDGWVKLFRVTPSGSEAVVAVFTRGHSFGEAAALKGGTFPVAAEAATDCDVLRIPTARLLSMMRAEPDVSIAILSSTFAHLHGLVAEIEQLKAHSGAQRVAQFLLSLTRCEEGTCAVTLPYDKVLIAGRIGMKPESLSRAFARLKTYGVRITQNRAEIEDIDRLRNFAEDEPQMAMAAARSGS</sequence>
<dbReference type="Proteomes" id="UP000318590">
    <property type="component" value="Unassembled WGS sequence"/>
</dbReference>
<dbReference type="InterPro" id="IPR018490">
    <property type="entry name" value="cNMP-bd_dom_sf"/>
</dbReference>
<dbReference type="InterPro" id="IPR036390">
    <property type="entry name" value="WH_DNA-bd_sf"/>
</dbReference>
<keyword evidence="3" id="KW-0804">Transcription</keyword>
<dbReference type="Gene3D" id="2.60.120.10">
    <property type="entry name" value="Jelly Rolls"/>
    <property type="match status" value="1"/>
</dbReference>
<organism evidence="6 7">
    <name type="scientific">Palleronia caenipelagi</name>
    <dbReference type="NCBI Taxonomy" id="2489174"/>
    <lineage>
        <taxon>Bacteria</taxon>
        <taxon>Pseudomonadati</taxon>
        <taxon>Pseudomonadota</taxon>
        <taxon>Alphaproteobacteria</taxon>
        <taxon>Rhodobacterales</taxon>
        <taxon>Roseobacteraceae</taxon>
        <taxon>Palleronia</taxon>
    </lineage>
</organism>
<dbReference type="PANTHER" id="PTHR24567:SF74">
    <property type="entry name" value="HTH-TYPE TRANSCRIPTIONAL REGULATOR ARCR"/>
    <property type="match status" value="1"/>
</dbReference>
<dbReference type="InterPro" id="IPR014710">
    <property type="entry name" value="RmlC-like_jellyroll"/>
</dbReference>
<dbReference type="SUPFAM" id="SSF51206">
    <property type="entry name" value="cAMP-binding domain-like"/>
    <property type="match status" value="1"/>
</dbReference>
<reference evidence="6 7" key="1">
    <citation type="submission" date="2019-06" db="EMBL/GenBank/DDBJ databases">
        <title>Paenimaribius caenipelagi gen. nov., sp. nov., isolated from a tidal flat.</title>
        <authorList>
            <person name="Yoon J.-H."/>
        </authorList>
    </citation>
    <scope>NUCLEOTIDE SEQUENCE [LARGE SCALE GENOMIC DNA]</scope>
    <source>
        <strain evidence="6 7">JBTF-M29</strain>
    </source>
</reference>
<dbReference type="Gene3D" id="1.10.10.10">
    <property type="entry name" value="Winged helix-like DNA-binding domain superfamily/Winged helix DNA-binding domain"/>
    <property type="match status" value="1"/>
</dbReference>
<evidence type="ECO:0000313" key="6">
    <source>
        <dbReference type="EMBL" id="TRD23243.1"/>
    </source>
</evidence>
<evidence type="ECO:0000256" key="1">
    <source>
        <dbReference type="ARBA" id="ARBA00023015"/>
    </source>
</evidence>
<dbReference type="AlphaFoldDB" id="A0A547QA20"/>
<dbReference type="InterPro" id="IPR050397">
    <property type="entry name" value="Env_Response_Regulators"/>
</dbReference>
<dbReference type="EMBL" id="VFSV01000002">
    <property type="protein sequence ID" value="TRD23243.1"/>
    <property type="molecule type" value="Genomic_DNA"/>
</dbReference>
<name>A0A547QA20_9RHOB</name>
<dbReference type="GO" id="GO:0005829">
    <property type="term" value="C:cytosol"/>
    <property type="evidence" value="ECO:0007669"/>
    <property type="project" value="TreeGrafter"/>
</dbReference>
<evidence type="ECO:0000256" key="3">
    <source>
        <dbReference type="ARBA" id="ARBA00023163"/>
    </source>
</evidence>
<evidence type="ECO:0000256" key="2">
    <source>
        <dbReference type="ARBA" id="ARBA00023125"/>
    </source>
</evidence>